<dbReference type="Proteomes" id="UP000053424">
    <property type="component" value="Unassembled WGS sequence"/>
</dbReference>
<dbReference type="HOGENOM" id="CLU_2558520_0_0_1"/>
<reference evidence="2" key="2">
    <citation type="submission" date="2015-01" db="EMBL/GenBank/DDBJ databases">
        <title>Evolutionary Origins and Diversification of the Mycorrhizal Mutualists.</title>
        <authorList>
            <consortium name="DOE Joint Genome Institute"/>
            <consortium name="Mycorrhizal Genomics Consortium"/>
            <person name="Kohler A."/>
            <person name="Kuo A."/>
            <person name="Nagy L.G."/>
            <person name="Floudas D."/>
            <person name="Copeland A."/>
            <person name="Barry K.W."/>
            <person name="Cichocki N."/>
            <person name="Veneault-Fourrey C."/>
            <person name="LaButti K."/>
            <person name="Lindquist E.A."/>
            <person name="Lipzen A."/>
            <person name="Lundell T."/>
            <person name="Morin E."/>
            <person name="Murat C."/>
            <person name="Riley R."/>
            <person name="Ohm R."/>
            <person name="Sun H."/>
            <person name="Tunlid A."/>
            <person name="Henrissat B."/>
            <person name="Grigoriev I.V."/>
            <person name="Hibbett D.S."/>
            <person name="Martin F."/>
        </authorList>
    </citation>
    <scope>NUCLEOTIDE SEQUENCE [LARGE SCALE GENOMIC DNA]</scope>
    <source>
        <strain evidence="2">h7</strain>
    </source>
</reference>
<protein>
    <submittedName>
        <fullName evidence="1">Uncharacterized protein</fullName>
    </submittedName>
</protein>
<dbReference type="EMBL" id="KN831768">
    <property type="protein sequence ID" value="KIM49668.1"/>
    <property type="molecule type" value="Genomic_DNA"/>
</dbReference>
<name>A0A0C2YIT9_HEBCY</name>
<sequence length="82" mass="9178">MSRVTGKARLENRYDEILRGRGGVSERGEQARARKVKTGIDLRKPERCENSECNLRMAMSLTSRFECSGFLPVSISKNAGKS</sequence>
<organism evidence="1 2">
    <name type="scientific">Hebeloma cylindrosporum</name>
    <dbReference type="NCBI Taxonomy" id="76867"/>
    <lineage>
        <taxon>Eukaryota</taxon>
        <taxon>Fungi</taxon>
        <taxon>Dikarya</taxon>
        <taxon>Basidiomycota</taxon>
        <taxon>Agaricomycotina</taxon>
        <taxon>Agaricomycetes</taxon>
        <taxon>Agaricomycetidae</taxon>
        <taxon>Agaricales</taxon>
        <taxon>Agaricineae</taxon>
        <taxon>Hymenogastraceae</taxon>
        <taxon>Hebeloma</taxon>
    </lineage>
</organism>
<accession>A0A0C2YIT9</accession>
<evidence type="ECO:0000313" key="2">
    <source>
        <dbReference type="Proteomes" id="UP000053424"/>
    </source>
</evidence>
<reference evidence="1 2" key="1">
    <citation type="submission" date="2014-04" db="EMBL/GenBank/DDBJ databases">
        <authorList>
            <consortium name="DOE Joint Genome Institute"/>
            <person name="Kuo A."/>
            <person name="Gay G."/>
            <person name="Dore J."/>
            <person name="Kohler A."/>
            <person name="Nagy L.G."/>
            <person name="Floudas D."/>
            <person name="Copeland A."/>
            <person name="Barry K.W."/>
            <person name="Cichocki N."/>
            <person name="Veneault-Fourrey C."/>
            <person name="LaButti K."/>
            <person name="Lindquist E.A."/>
            <person name="Lipzen A."/>
            <person name="Lundell T."/>
            <person name="Morin E."/>
            <person name="Murat C."/>
            <person name="Sun H."/>
            <person name="Tunlid A."/>
            <person name="Henrissat B."/>
            <person name="Grigoriev I.V."/>
            <person name="Hibbett D.S."/>
            <person name="Martin F."/>
            <person name="Nordberg H.P."/>
            <person name="Cantor M.N."/>
            <person name="Hua S.X."/>
        </authorList>
    </citation>
    <scope>NUCLEOTIDE SEQUENCE [LARGE SCALE GENOMIC DNA]</scope>
    <source>
        <strain evidence="2">h7</strain>
    </source>
</reference>
<gene>
    <name evidence="1" type="ORF">M413DRAFT_113949</name>
</gene>
<proteinExistence type="predicted"/>
<evidence type="ECO:0000313" key="1">
    <source>
        <dbReference type="EMBL" id="KIM49668.1"/>
    </source>
</evidence>
<dbReference type="AlphaFoldDB" id="A0A0C2YIT9"/>
<keyword evidence="2" id="KW-1185">Reference proteome</keyword>